<feature type="transmembrane region" description="Helical" evidence="5">
    <location>
        <begin position="62"/>
        <end position="80"/>
    </location>
</feature>
<protein>
    <recommendedName>
        <fullName evidence="6">Membrane transport protein MMPL domain-containing protein</fullName>
    </recommendedName>
</protein>
<dbReference type="GO" id="GO:0008961">
    <property type="term" value="F:phosphatidylglycerol-prolipoprotein diacylglyceryl transferase activity"/>
    <property type="evidence" value="ECO:0007669"/>
    <property type="project" value="InterPro"/>
</dbReference>
<name>A0A832E0L6_UNCKA</name>
<evidence type="ECO:0000256" key="2">
    <source>
        <dbReference type="ARBA" id="ARBA00022692"/>
    </source>
</evidence>
<feature type="transmembrane region" description="Helical" evidence="5">
    <location>
        <begin position="6"/>
        <end position="23"/>
    </location>
</feature>
<keyword evidence="3 5" id="KW-1133">Transmembrane helix</keyword>
<feature type="transmembrane region" description="Helical" evidence="5">
    <location>
        <begin position="168"/>
        <end position="186"/>
    </location>
</feature>
<dbReference type="InterPro" id="IPR001640">
    <property type="entry name" value="Lgt"/>
</dbReference>
<dbReference type="Pfam" id="PF01790">
    <property type="entry name" value="LGT"/>
    <property type="match status" value="1"/>
</dbReference>
<dbReference type="GO" id="GO:0005886">
    <property type="term" value="C:plasma membrane"/>
    <property type="evidence" value="ECO:0007669"/>
    <property type="project" value="InterPro"/>
</dbReference>
<dbReference type="Pfam" id="PF03176">
    <property type="entry name" value="MMPL"/>
    <property type="match status" value="1"/>
</dbReference>
<evidence type="ECO:0000256" key="3">
    <source>
        <dbReference type="ARBA" id="ARBA00022989"/>
    </source>
</evidence>
<feature type="domain" description="Membrane transport protein MMPL" evidence="6">
    <location>
        <begin position="115"/>
        <end position="163"/>
    </location>
</feature>
<accession>A0A832E0L6</accession>
<comment type="subcellular location">
    <subcellularLocation>
        <location evidence="1">Membrane</location>
        <topology evidence="1">Multi-pass membrane protein</topology>
    </subcellularLocation>
</comment>
<proteinExistence type="predicted"/>
<sequence>MVSTFGITLAISYLLAVFLFWRLGKQEGFSTDDLFDAALFVSLFGLGGGKLLPLWVKVPGGFFWFGAILAGLLALYLFALARRWSFLRLGSIIGLAASFGQAAGFLGAWLLKIGSLLEAGGYLLVAAVLYLIYRNPVYPKLPLGTVLFLYLVSVGILFYVAGNWGAPVLAGLGAGGLGWIAIKGVFKVKRSHG</sequence>
<feature type="transmembrane region" description="Helical" evidence="5">
    <location>
        <begin position="35"/>
        <end position="56"/>
    </location>
</feature>
<feature type="transmembrane region" description="Helical" evidence="5">
    <location>
        <begin position="116"/>
        <end position="133"/>
    </location>
</feature>
<dbReference type="InterPro" id="IPR004869">
    <property type="entry name" value="MMPL_dom"/>
</dbReference>
<evidence type="ECO:0000256" key="1">
    <source>
        <dbReference type="ARBA" id="ARBA00004141"/>
    </source>
</evidence>
<evidence type="ECO:0000313" key="7">
    <source>
        <dbReference type="EMBL" id="HEX61630.1"/>
    </source>
</evidence>
<evidence type="ECO:0000256" key="4">
    <source>
        <dbReference type="ARBA" id="ARBA00023136"/>
    </source>
</evidence>
<organism evidence="7">
    <name type="scientific">candidate division WWE3 bacterium</name>
    <dbReference type="NCBI Taxonomy" id="2053526"/>
    <lineage>
        <taxon>Bacteria</taxon>
        <taxon>Katanobacteria</taxon>
    </lineage>
</organism>
<dbReference type="AlphaFoldDB" id="A0A832E0L6"/>
<evidence type="ECO:0000259" key="6">
    <source>
        <dbReference type="Pfam" id="PF03176"/>
    </source>
</evidence>
<keyword evidence="4 5" id="KW-0472">Membrane</keyword>
<comment type="caution">
    <text evidence="7">The sequence shown here is derived from an EMBL/GenBank/DDBJ whole genome shotgun (WGS) entry which is preliminary data.</text>
</comment>
<evidence type="ECO:0000256" key="5">
    <source>
        <dbReference type="SAM" id="Phobius"/>
    </source>
</evidence>
<keyword evidence="2 5" id="KW-0812">Transmembrane</keyword>
<feature type="transmembrane region" description="Helical" evidence="5">
    <location>
        <begin position="145"/>
        <end position="162"/>
    </location>
</feature>
<reference evidence="7" key="1">
    <citation type="journal article" date="2020" name="mSystems">
        <title>Genome- and Community-Level Interaction Insights into Carbon Utilization and Element Cycling Functions of Hydrothermarchaeota in Hydrothermal Sediment.</title>
        <authorList>
            <person name="Zhou Z."/>
            <person name="Liu Y."/>
            <person name="Xu W."/>
            <person name="Pan J."/>
            <person name="Luo Z.H."/>
            <person name="Li M."/>
        </authorList>
    </citation>
    <scope>NUCLEOTIDE SEQUENCE [LARGE SCALE GENOMIC DNA]</scope>
    <source>
        <strain evidence="7">SpSt-361</strain>
    </source>
</reference>
<dbReference type="GO" id="GO:0042158">
    <property type="term" value="P:lipoprotein biosynthetic process"/>
    <property type="evidence" value="ECO:0007669"/>
    <property type="project" value="InterPro"/>
</dbReference>
<gene>
    <name evidence="7" type="ORF">ENR01_00520</name>
</gene>
<dbReference type="EMBL" id="DSPJ01000012">
    <property type="protein sequence ID" value="HEX61630.1"/>
    <property type="molecule type" value="Genomic_DNA"/>
</dbReference>
<feature type="transmembrane region" description="Helical" evidence="5">
    <location>
        <begin position="92"/>
        <end position="110"/>
    </location>
</feature>